<sequence>MNPRSRLPLCREPQLVVVAALYNPLPYLERLYSFPEIKQIKFKLPLILAPNPSIFSIHVTTAAGLGGHQEDAVSTGRRVLSDSEAATGARVAGLLMVGGPAEVADGQDRNLLSQRVPGV</sequence>
<evidence type="ECO:0000313" key="2">
    <source>
        <dbReference type="Proteomes" id="UP000325081"/>
    </source>
</evidence>
<dbReference type="Proteomes" id="UP000325081">
    <property type="component" value="Unassembled WGS sequence"/>
</dbReference>
<comment type="caution">
    <text evidence="1">The sequence shown here is derived from an EMBL/GenBank/DDBJ whole genome shotgun (WGS) entry which is preliminary data.</text>
</comment>
<keyword evidence="1" id="KW-0489">Methyltransferase</keyword>
<dbReference type="EMBL" id="BKCP01012181">
    <property type="protein sequence ID" value="GER55693.1"/>
    <property type="molecule type" value="Genomic_DNA"/>
</dbReference>
<dbReference type="GO" id="GO:0032259">
    <property type="term" value="P:methylation"/>
    <property type="evidence" value="ECO:0007669"/>
    <property type="project" value="UniProtKB-KW"/>
</dbReference>
<keyword evidence="1" id="KW-0808">Transferase</keyword>
<protein>
    <submittedName>
        <fullName evidence="1">Ubiquinone biosynthesis O-methyltransferase</fullName>
    </submittedName>
</protein>
<gene>
    <name evidence="1" type="ORF">STAS_33386</name>
</gene>
<accession>A0A5A7RD85</accession>
<keyword evidence="2" id="KW-1185">Reference proteome</keyword>
<dbReference type="AlphaFoldDB" id="A0A5A7RD85"/>
<reference evidence="2" key="1">
    <citation type="journal article" date="2019" name="Curr. Biol.">
        <title>Genome Sequence of Striga asiatica Provides Insight into the Evolution of Plant Parasitism.</title>
        <authorList>
            <person name="Yoshida S."/>
            <person name="Kim S."/>
            <person name="Wafula E.K."/>
            <person name="Tanskanen J."/>
            <person name="Kim Y.M."/>
            <person name="Honaas L."/>
            <person name="Yang Z."/>
            <person name="Spallek T."/>
            <person name="Conn C.E."/>
            <person name="Ichihashi Y."/>
            <person name="Cheong K."/>
            <person name="Cui S."/>
            <person name="Der J.P."/>
            <person name="Gundlach H."/>
            <person name="Jiao Y."/>
            <person name="Hori C."/>
            <person name="Ishida J.K."/>
            <person name="Kasahara H."/>
            <person name="Kiba T."/>
            <person name="Kim M.S."/>
            <person name="Koo N."/>
            <person name="Laohavisit A."/>
            <person name="Lee Y.H."/>
            <person name="Lumba S."/>
            <person name="McCourt P."/>
            <person name="Mortimer J.C."/>
            <person name="Mutuku J.M."/>
            <person name="Nomura T."/>
            <person name="Sasaki-Sekimoto Y."/>
            <person name="Seto Y."/>
            <person name="Wang Y."/>
            <person name="Wakatake T."/>
            <person name="Sakakibara H."/>
            <person name="Demura T."/>
            <person name="Yamaguchi S."/>
            <person name="Yoneyama K."/>
            <person name="Manabe R.I."/>
            <person name="Nelson D.C."/>
            <person name="Schulman A.H."/>
            <person name="Timko M.P."/>
            <person name="dePamphilis C.W."/>
            <person name="Choi D."/>
            <person name="Shirasu K."/>
        </authorList>
    </citation>
    <scope>NUCLEOTIDE SEQUENCE [LARGE SCALE GENOMIC DNA]</scope>
    <source>
        <strain evidence="2">cv. UVA1</strain>
    </source>
</reference>
<dbReference type="GO" id="GO:0008168">
    <property type="term" value="F:methyltransferase activity"/>
    <property type="evidence" value="ECO:0007669"/>
    <property type="project" value="UniProtKB-KW"/>
</dbReference>
<organism evidence="1 2">
    <name type="scientific">Striga asiatica</name>
    <name type="common">Asiatic witchweed</name>
    <name type="synonym">Buchnera asiatica</name>
    <dbReference type="NCBI Taxonomy" id="4170"/>
    <lineage>
        <taxon>Eukaryota</taxon>
        <taxon>Viridiplantae</taxon>
        <taxon>Streptophyta</taxon>
        <taxon>Embryophyta</taxon>
        <taxon>Tracheophyta</taxon>
        <taxon>Spermatophyta</taxon>
        <taxon>Magnoliopsida</taxon>
        <taxon>eudicotyledons</taxon>
        <taxon>Gunneridae</taxon>
        <taxon>Pentapetalae</taxon>
        <taxon>asterids</taxon>
        <taxon>lamiids</taxon>
        <taxon>Lamiales</taxon>
        <taxon>Orobanchaceae</taxon>
        <taxon>Buchnereae</taxon>
        <taxon>Striga</taxon>
    </lineage>
</organism>
<evidence type="ECO:0000313" key="1">
    <source>
        <dbReference type="EMBL" id="GER55693.1"/>
    </source>
</evidence>
<keyword evidence="1" id="KW-0830">Ubiquinone</keyword>
<proteinExistence type="predicted"/>
<name>A0A5A7RD85_STRAF</name>